<organism evidence="1 2">
    <name type="scientific">Pedobacter steynii</name>
    <dbReference type="NCBI Taxonomy" id="430522"/>
    <lineage>
        <taxon>Bacteria</taxon>
        <taxon>Pseudomonadati</taxon>
        <taxon>Bacteroidota</taxon>
        <taxon>Sphingobacteriia</taxon>
        <taxon>Sphingobacteriales</taxon>
        <taxon>Sphingobacteriaceae</taxon>
        <taxon>Pedobacter</taxon>
    </lineage>
</organism>
<dbReference type="InterPro" id="IPR029068">
    <property type="entry name" value="Glyas_Bleomycin-R_OHBP_Dase"/>
</dbReference>
<keyword evidence="2" id="KW-1185">Reference proteome</keyword>
<dbReference type="AlphaFoldDB" id="A0A1G9QZE0"/>
<dbReference type="STRING" id="430522.BFS30_00705"/>
<accession>A0A1G9QZE0</accession>
<sequence length="120" mass="13882">MDFEQKYKVVYVTDIRSSLDFFMKKVGLKKQEELNIPGRDCAVLEMFNGDFLMLLQNEELETAPVVLYTDDCLRDHHRLKAGRVDGLTEPVYRADGVAIEFPDPCGNRFVLLEERDYTDA</sequence>
<dbReference type="EMBL" id="FNGY01000003">
    <property type="protein sequence ID" value="SDM15957.1"/>
    <property type="molecule type" value="Genomic_DNA"/>
</dbReference>
<gene>
    <name evidence="1" type="ORF">SAMN05421820_10353</name>
</gene>
<evidence type="ECO:0000313" key="1">
    <source>
        <dbReference type="EMBL" id="SDM15957.1"/>
    </source>
</evidence>
<dbReference type="Gene3D" id="3.10.180.10">
    <property type="entry name" value="2,3-Dihydroxybiphenyl 1,2-Dioxygenase, domain 1"/>
    <property type="match status" value="1"/>
</dbReference>
<reference evidence="2" key="1">
    <citation type="submission" date="2016-10" db="EMBL/GenBank/DDBJ databases">
        <authorList>
            <person name="Varghese N."/>
            <person name="Submissions S."/>
        </authorList>
    </citation>
    <scope>NUCLEOTIDE SEQUENCE [LARGE SCALE GENOMIC DNA]</scope>
    <source>
        <strain evidence="2">DSM 19110</strain>
    </source>
</reference>
<protein>
    <recommendedName>
        <fullName evidence="3">VOC domain-containing protein</fullName>
    </recommendedName>
</protein>
<dbReference type="RefSeq" id="WP_074605737.1">
    <property type="nucleotide sequence ID" value="NZ_FNGY01000003.1"/>
</dbReference>
<dbReference type="Proteomes" id="UP000183200">
    <property type="component" value="Unassembled WGS sequence"/>
</dbReference>
<name>A0A1G9QZE0_9SPHI</name>
<dbReference type="SUPFAM" id="SSF54593">
    <property type="entry name" value="Glyoxalase/Bleomycin resistance protein/Dihydroxybiphenyl dioxygenase"/>
    <property type="match status" value="1"/>
</dbReference>
<dbReference type="OrthoDB" id="9804907at2"/>
<evidence type="ECO:0000313" key="2">
    <source>
        <dbReference type="Proteomes" id="UP000183200"/>
    </source>
</evidence>
<proteinExistence type="predicted"/>
<evidence type="ECO:0008006" key="3">
    <source>
        <dbReference type="Google" id="ProtNLM"/>
    </source>
</evidence>